<protein>
    <submittedName>
        <fullName evidence="1">Uncharacterized protein</fullName>
    </submittedName>
</protein>
<dbReference type="EMBL" id="GL447257">
    <property type="protein sequence ID" value="EFN86659.1"/>
    <property type="molecule type" value="Genomic_DNA"/>
</dbReference>
<keyword evidence="2" id="KW-1185">Reference proteome</keyword>
<proteinExistence type="predicted"/>
<name>E2BCC3_HARSA</name>
<dbReference type="AlphaFoldDB" id="E2BCC3"/>
<reference evidence="1 2" key="1">
    <citation type="journal article" date="2010" name="Science">
        <title>Genomic comparison of the ants Camponotus floridanus and Harpegnathos saltator.</title>
        <authorList>
            <person name="Bonasio R."/>
            <person name="Zhang G."/>
            <person name="Ye C."/>
            <person name="Mutti N.S."/>
            <person name="Fang X."/>
            <person name="Qin N."/>
            <person name="Donahue G."/>
            <person name="Yang P."/>
            <person name="Li Q."/>
            <person name="Li C."/>
            <person name="Zhang P."/>
            <person name="Huang Z."/>
            <person name="Berger S.L."/>
            <person name="Reinberg D."/>
            <person name="Wang J."/>
            <person name="Liebig J."/>
        </authorList>
    </citation>
    <scope>NUCLEOTIDE SEQUENCE [LARGE SCALE GENOMIC DNA]</scope>
    <source>
        <strain evidence="1 2">R22 G/1</strain>
    </source>
</reference>
<evidence type="ECO:0000313" key="1">
    <source>
        <dbReference type="EMBL" id="EFN86659.1"/>
    </source>
</evidence>
<evidence type="ECO:0000313" key="2">
    <source>
        <dbReference type="Proteomes" id="UP000008237"/>
    </source>
</evidence>
<sequence length="61" mass="7157">MWERGSVDVYELSLLGYDLQLNKKPRSHNEFESQLNHRARLKMENVNEEERFAAVVSSFGT</sequence>
<dbReference type="InParanoid" id="E2BCC3"/>
<accession>E2BCC3</accession>
<gene>
    <name evidence="1" type="ORF">EAI_03692</name>
</gene>
<dbReference type="Proteomes" id="UP000008237">
    <property type="component" value="Unassembled WGS sequence"/>
</dbReference>
<organism evidence="2">
    <name type="scientific">Harpegnathos saltator</name>
    <name type="common">Jerdon's jumping ant</name>
    <dbReference type="NCBI Taxonomy" id="610380"/>
    <lineage>
        <taxon>Eukaryota</taxon>
        <taxon>Metazoa</taxon>
        <taxon>Ecdysozoa</taxon>
        <taxon>Arthropoda</taxon>
        <taxon>Hexapoda</taxon>
        <taxon>Insecta</taxon>
        <taxon>Pterygota</taxon>
        <taxon>Neoptera</taxon>
        <taxon>Endopterygota</taxon>
        <taxon>Hymenoptera</taxon>
        <taxon>Apocrita</taxon>
        <taxon>Aculeata</taxon>
        <taxon>Formicoidea</taxon>
        <taxon>Formicidae</taxon>
        <taxon>Ponerinae</taxon>
        <taxon>Ponerini</taxon>
        <taxon>Harpegnathos</taxon>
    </lineage>
</organism>